<dbReference type="GO" id="GO:0016020">
    <property type="term" value="C:membrane"/>
    <property type="evidence" value="ECO:0007669"/>
    <property type="project" value="UniProtKB-SubCell"/>
</dbReference>
<comment type="similarity">
    <text evidence="3 10">Belongs to the cytochrome P450 family.</text>
</comment>
<keyword evidence="8 10" id="KW-0503">Monooxygenase</keyword>
<evidence type="ECO:0000313" key="11">
    <source>
        <dbReference type="EMBL" id="AMZ03399.1"/>
    </source>
</evidence>
<dbReference type="CDD" id="cd11072">
    <property type="entry name" value="CYP71-like"/>
    <property type="match status" value="1"/>
</dbReference>
<feature type="binding site" description="axial binding residue" evidence="9">
    <location>
        <position position="445"/>
    </location>
    <ligand>
        <name>heme</name>
        <dbReference type="ChEBI" id="CHEBI:30413"/>
    </ligand>
    <ligandPart>
        <name>Fe</name>
        <dbReference type="ChEBI" id="CHEBI:18248"/>
    </ligandPart>
</feature>
<proteinExistence type="evidence at transcript level"/>
<evidence type="ECO:0000256" key="2">
    <source>
        <dbReference type="ARBA" id="ARBA00004167"/>
    </source>
</evidence>
<dbReference type="PRINTS" id="PR00385">
    <property type="entry name" value="P450"/>
</dbReference>
<evidence type="ECO:0000256" key="7">
    <source>
        <dbReference type="ARBA" id="ARBA00023004"/>
    </source>
</evidence>
<protein>
    <submittedName>
        <fullName evidence="11">Cytochrome P450 CYP71AU43</fullName>
    </submittedName>
</protein>
<dbReference type="PRINTS" id="PR00463">
    <property type="entry name" value="EP450I"/>
</dbReference>
<dbReference type="GO" id="GO:0020037">
    <property type="term" value="F:heme binding"/>
    <property type="evidence" value="ECO:0007669"/>
    <property type="project" value="InterPro"/>
</dbReference>
<dbReference type="Gene3D" id="1.10.630.10">
    <property type="entry name" value="Cytochrome P450"/>
    <property type="match status" value="1"/>
</dbReference>
<dbReference type="FunFam" id="1.10.630.10:FF:000011">
    <property type="entry name" value="Cytochrome P450 83B1"/>
    <property type="match status" value="1"/>
</dbReference>
<evidence type="ECO:0000256" key="1">
    <source>
        <dbReference type="ARBA" id="ARBA00001971"/>
    </source>
</evidence>
<evidence type="ECO:0000256" key="10">
    <source>
        <dbReference type="RuleBase" id="RU000461"/>
    </source>
</evidence>
<dbReference type="AlphaFoldDB" id="A0A1B0VRP9"/>
<name>A0A1B0VRP9_9LAMI</name>
<evidence type="ECO:0000256" key="6">
    <source>
        <dbReference type="ARBA" id="ARBA00023002"/>
    </source>
</evidence>
<keyword evidence="5 9" id="KW-0479">Metal-binding</keyword>
<dbReference type="GO" id="GO:0004497">
    <property type="term" value="F:monooxygenase activity"/>
    <property type="evidence" value="ECO:0007669"/>
    <property type="project" value="UniProtKB-KW"/>
</dbReference>
<dbReference type="GO" id="GO:0005506">
    <property type="term" value="F:iron ion binding"/>
    <property type="evidence" value="ECO:0007669"/>
    <property type="project" value="InterPro"/>
</dbReference>
<keyword evidence="6 10" id="KW-0560">Oxidoreductase</keyword>
<dbReference type="InterPro" id="IPR036396">
    <property type="entry name" value="Cyt_P450_sf"/>
</dbReference>
<comment type="subcellular location">
    <subcellularLocation>
        <location evidence="2">Membrane</location>
        <topology evidence="2">Single-pass membrane protein</topology>
    </subcellularLocation>
</comment>
<sequence length="502" mass="56636">MLLLNPFLLLLIGLFSIHLLTKWLRKNSSSSDKRVLPPSPPRLPILGNLHQLSEFSHRSMQSLGAGMGPLMLLHFGSKPMVIVQSADAASEIMKKHDLAFADKAYTRTIRRMFYDLKDIATAPYSEYWRKLKSMIILQLLSNRRVQSFKFIREEEAALLMKEIESCCACGLPVNLTQLFDTVTNNVICRAAFGRKYGVGLHSKRFLTLLRELLHLSGSFCIGEYIPWLSWIHRVNGFDARVDKTVREVDEFLELVIQDHLDGGVESDGDKSRQSFVDILIDIYKDNSPGASIHRDNIKAILLDTLAGGTDTTSATLEWAMTEILRHPTILTKLQNEVREILKDRDGITVDDLEKMQYLQAVIKETLRLHPPIPISGRIAREDVRVMGYDIAAGTMVIINAWAIGRDPASWDEPEKFHPDRFLNSCVDFKGHNFELIPFGAGRRGCPGTGFATATVQLVLANLVQKFEWKLGEGSRLEDLDIDEQPGMAIHRKHPLLAVATRI</sequence>
<dbReference type="PROSITE" id="PS00086">
    <property type="entry name" value="CYTOCHROME_P450"/>
    <property type="match status" value="1"/>
</dbReference>
<dbReference type="InterPro" id="IPR017972">
    <property type="entry name" value="Cyt_P450_CS"/>
</dbReference>
<evidence type="ECO:0000256" key="9">
    <source>
        <dbReference type="PIRSR" id="PIRSR602401-1"/>
    </source>
</evidence>
<dbReference type="PANTHER" id="PTHR47955">
    <property type="entry name" value="CYTOCHROME P450 FAMILY 71 PROTEIN"/>
    <property type="match status" value="1"/>
</dbReference>
<keyword evidence="7 9" id="KW-0408">Iron</keyword>
<dbReference type="EMBL" id="KT382355">
    <property type="protein sequence ID" value="AMZ03399.1"/>
    <property type="molecule type" value="mRNA"/>
</dbReference>
<accession>A0A1B0VRP9</accession>
<comment type="cofactor">
    <cofactor evidence="1 9">
        <name>heme</name>
        <dbReference type="ChEBI" id="CHEBI:30413"/>
    </cofactor>
</comment>
<reference evidence="11" key="1">
    <citation type="submission" date="2015-08" db="EMBL/GenBank/DDBJ databases">
        <title>Elucidation of the biosynthetic pathway of forskolin and production in yeast.</title>
        <authorList>
            <person name="Pateraki I."/>
            <person name="Andersen-Ranberg J."/>
            <person name="Jensen N.B."/>
            <person name="Wubshet S.G."/>
            <person name="Staerk D."/>
            <person name="Hallstrroem B."/>
            <person name="Hamberger B."/>
            <person name="Olsen C.E."/>
            <person name="Hansen J."/>
            <person name="Moeller B.L."/>
            <person name="Hamberger B."/>
        </authorList>
    </citation>
    <scope>NUCLEOTIDE SEQUENCE</scope>
</reference>
<dbReference type="SUPFAM" id="SSF48264">
    <property type="entry name" value="Cytochrome P450"/>
    <property type="match status" value="1"/>
</dbReference>
<dbReference type="PANTHER" id="PTHR47955:SF15">
    <property type="entry name" value="CYTOCHROME P450 71A2-LIKE"/>
    <property type="match status" value="1"/>
</dbReference>
<keyword evidence="4 9" id="KW-0349">Heme</keyword>
<dbReference type="GO" id="GO:0016705">
    <property type="term" value="F:oxidoreductase activity, acting on paired donors, with incorporation or reduction of molecular oxygen"/>
    <property type="evidence" value="ECO:0007669"/>
    <property type="project" value="InterPro"/>
</dbReference>
<evidence type="ECO:0000256" key="8">
    <source>
        <dbReference type="ARBA" id="ARBA00023033"/>
    </source>
</evidence>
<evidence type="ECO:0000256" key="5">
    <source>
        <dbReference type="ARBA" id="ARBA00022723"/>
    </source>
</evidence>
<organism evidence="11">
    <name type="scientific">Plectranthus barbatus</name>
    <dbReference type="NCBI Taxonomy" id="41228"/>
    <lineage>
        <taxon>Eukaryota</taxon>
        <taxon>Viridiplantae</taxon>
        <taxon>Streptophyta</taxon>
        <taxon>Embryophyta</taxon>
        <taxon>Tracheophyta</taxon>
        <taxon>Spermatophyta</taxon>
        <taxon>Magnoliopsida</taxon>
        <taxon>eudicotyledons</taxon>
        <taxon>Gunneridae</taxon>
        <taxon>Pentapetalae</taxon>
        <taxon>asterids</taxon>
        <taxon>lamiids</taxon>
        <taxon>Lamiales</taxon>
        <taxon>Lamiaceae</taxon>
        <taxon>Nepetoideae</taxon>
        <taxon>Ocimeae</taxon>
        <taxon>Plectranthinae</taxon>
        <taxon>Plectranthus</taxon>
    </lineage>
</organism>
<dbReference type="Pfam" id="PF00067">
    <property type="entry name" value="p450"/>
    <property type="match status" value="1"/>
</dbReference>
<dbReference type="InterPro" id="IPR002401">
    <property type="entry name" value="Cyt_P450_E_grp-I"/>
</dbReference>
<evidence type="ECO:0000256" key="4">
    <source>
        <dbReference type="ARBA" id="ARBA00022617"/>
    </source>
</evidence>
<dbReference type="InterPro" id="IPR001128">
    <property type="entry name" value="Cyt_P450"/>
</dbReference>
<evidence type="ECO:0000256" key="3">
    <source>
        <dbReference type="ARBA" id="ARBA00010617"/>
    </source>
</evidence>